<dbReference type="Gene3D" id="3.30.470.20">
    <property type="entry name" value="ATP-grasp fold, B domain"/>
    <property type="match status" value="2"/>
</dbReference>
<dbReference type="GO" id="GO:0046872">
    <property type="term" value="F:metal ion binding"/>
    <property type="evidence" value="ECO:0007669"/>
    <property type="project" value="InterPro"/>
</dbReference>
<dbReference type="PROSITE" id="PS50975">
    <property type="entry name" value="ATP_GRASP"/>
    <property type="match status" value="2"/>
</dbReference>
<dbReference type="AlphaFoldDB" id="A0A077FDJ4"/>
<evidence type="ECO:0000313" key="7">
    <source>
        <dbReference type="Proteomes" id="UP000028931"/>
    </source>
</evidence>
<dbReference type="EMBL" id="CP009048">
    <property type="protein sequence ID" value="AIL61919.1"/>
    <property type="molecule type" value="Genomic_DNA"/>
</dbReference>
<dbReference type="GO" id="GO:0016874">
    <property type="term" value="F:ligase activity"/>
    <property type="evidence" value="ECO:0007669"/>
    <property type="project" value="UniProtKB-KW"/>
</dbReference>
<evidence type="ECO:0000256" key="2">
    <source>
        <dbReference type="ARBA" id="ARBA00022741"/>
    </source>
</evidence>
<evidence type="ECO:0000256" key="4">
    <source>
        <dbReference type="PROSITE-ProRule" id="PRU00409"/>
    </source>
</evidence>
<dbReference type="GO" id="GO:0005524">
    <property type="term" value="F:ATP binding"/>
    <property type="evidence" value="ECO:0007669"/>
    <property type="project" value="UniProtKB-UniRule"/>
</dbReference>
<keyword evidence="2 4" id="KW-0547">Nucleotide-binding</keyword>
<protein>
    <submittedName>
        <fullName evidence="6">Phosphoribosylglycinamide synthetase</fullName>
    </submittedName>
</protein>
<organism evidence="6 7">
    <name type="scientific">Pseudomonas alkylphenolica</name>
    <dbReference type="NCBI Taxonomy" id="237609"/>
    <lineage>
        <taxon>Bacteria</taxon>
        <taxon>Pseudomonadati</taxon>
        <taxon>Pseudomonadota</taxon>
        <taxon>Gammaproteobacteria</taxon>
        <taxon>Pseudomonadales</taxon>
        <taxon>Pseudomonadaceae</taxon>
        <taxon>Pseudomonas</taxon>
    </lineage>
</organism>
<dbReference type="InterPro" id="IPR052032">
    <property type="entry name" value="ATP-dep_AA_Ligase"/>
</dbReference>
<proteinExistence type="predicted"/>
<gene>
    <name evidence="6" type="ORF">PSAKL28_27270</name>
</gene>
<feature type="domain" description="ATP-grasp" evidence="5">
    <location>
        <begin position="115"/>
        <end position="322"/>
    </location>
</feature>
<dbReference type="PANTHER" id="PTHR43585">
    <property type="entry name" value="FUMIPYRROLE BIOSYNTHESIS PROTEIN C"/>
    <property type="match status" value="1"/>
</dbReference>
<dbReference type="Pfam" id="PF18130">
    <property type="entry name" value="ATPgrasp_N"/>
    <property type="match status" value="1"/>
</dbReference>
<name>A0A077FDJ4_9PSED</name>
<dbReference type="eggNOG" id="COG2232">
    <property type="taxonomic scope" value="Bacteria"/>
</dbReference>
<evidence type="ECO:0000313" key="6">
    <source>
        <dbReference type="EMBL" id="AIL61919.1"/>
    </source>
</evidence>
<evidence type="ECO:0000256" key="1">
    <source>
        <dbReference type="ARBA" id="ARBA00022598"/>
    </source>
</evidence>
<dbReference type="Pfam" id="PF13535">
    <property type="entry name" value="ATP-grasp_4"/>
    <property type="match status" value="2"/>
</dbReference>
<dbReference type="InterPro" id="IPR011761">
    <property type="entry name" value="ATP-grasp"/>
</dbReference>
<keyword evidence="3 4" id="KW-0067">ATP-binding</keyword>
<reference evidence="6 7" key="1">
    <citation type="submission" date="2014-07" db="EMBL/GenBank/DDBJ databases">
        <authorList>
            <person name="Lee K."/>
            <person name="Lim J.Y."/>
            <person name="Hwang I."/>
        </authorList>
    </citation>
    <scope>NUCLEOTIDE SEQUENCE [LARGE SCALE GENOMIC DNA]</scope>
    <source>
        <strain evidence="6 7">KL28</strain>
    </source>
</reference>
<dbReference type="Gene3D" id="3.40.50.20">
    <property type="match status" value="1"/>
</dbReference>
<dbReference type="InterPro" id="IPR041472">
    <property type="entry name" value="BL00235/CARNS1_N"/>
</dbReference>
<dbReference type="HOGENOM" id="CLU_344456_0_0_6"/>
<dbReference type="OrthoDB" id="24041at2"/>
<evidence type="ECO:0000259" key="5">
    <source>
        <dbReference type="PROSITE" id="PS50975"/>
    </source>
</evidence>
<evidence type="ECO:0000256" key="3">
    <source>
        <dbReference type="ARBA" id="ARBA00022840"/>
    </source>
</evidence>
<feature type="domain" description="ATP-grasp" evidence="5">
    <location>
        <begin position="532"/>
        <end position="715"/>
    </location>
</feature>
<dbReference type="RefSeq" id="WP_051939379.1">
    <property type="nucleotide sequence ID" value="NZ_CP009048.1"/>
</dbReference>
<keyword evidence="1" id="KW-0436">Ligase</keyword>
<dbReference type="KEGG" id="palk:PSAKL28_27270"/>
<dbReference type="eggNOG" id="COG0151">
    <property type="taxonomic scope" value="Bacteria"/>
</dbReference>
<accession>A0A077FDJ4</accession>
<dbReference type="PANTHER" id="PTHR43585:SF2">
    <property type="entry name" value="ATP-GRASP ENZYME FSQD"/>
    <property type="match status" value="1"/>
</dbReference>
<dbReference type="Proteomes" id="UP000028931">
    <property type="component" value="Chromosome"/>
</dbReference>
<dbReference type="SUPFAM" id="SSF56059">
    <property type="entry name" value="Glutathione synthetase ATP-binding domain-like"/>
    <property type="match status" value="2"/>
</dbReference>
<sequence length="808" mass="89840">MNTPSSLIVGNIRDGEYEGLIAEGITPLLIADSRATRKIADAAKIPPTAHYDFSKGLTAELIDLTRRLLDKHSFTSVLNFREGYVAITAGLCAALPALAHLHRNVENTLDKALQRQCFQQSSNPDLQVMSLAVRIDDLLTRPDELPYPFILKPTNLYSSLFVRCIHDPQELLDYKRHEWPALQRYVNGKHRETDQLLLEEYLQGSNHSIDCAISPDGTISSFPMVDVISGVDIGQSDFQHFARYTPSILESDAALKGRCHRLAHDAVKALGLKGTFAHVEFILTAHGPRILEVGARPGGSRIHVIRQAWRMPLDVCYHRALSGEPLPQAESGTPQRSFGIVTPFARADRTYDGVHQVDRIRDLPGFQRWYAYVRPGERIGPVSNGFQNYLYIEFRQPDTASLRASLLAVADVDVYAESPGDAQAKHILLIGGRDSGLDWDTAQRFRFTLVQQPDQLSDYQRQHASLVLTADIANLAAYSETIMRLHRQRPFDAVLSFSEQGLIPASQLGERLGIAHNNLHSVEVSRDKLLFRQLLQGSRYELPCAAIDSADDARVFVARHGPAIVKPVNGSGSQGVYAISKPEDTDDLSLQGHNLIEAFASGDEYSVESLSLNGQHQILGITRKHTSGAPGYVETGHDFPADLDDTRRSQIKDAVLWLLDRMDNRWGPAHTEIKIDGQRLHFIETQTRFGGDQIWEMVWRTTGVHLAASTIAAMTGVPLPVPERQYVQMAIRHIEADDATDPQHLHAHLLRHPFALHASLNHDKFGQPIHSSCDRHGYVLLACGADDDRKAFNAAISHPLLNTQGQAQ</sequence>